<name>C7G6W5_9FIRM</name>
<dbReference type="Proteomes" id="UP000004828">
    <property type="component" value="Unassembled WGS sequence"/>
</dbReference>
<gene>
    <name evidence="1" type="ORF">ROSINTL182_05632</name>
</gene>
<evidence type="ECO:0000313" key="2">
    <source>
        <dbReference type="Proteomes" id="UP000004828"/>
    </source>
</evidence>
<dbReference type="AlphaFoldDB" id="C7G6W5"/>
<dbReference type="HOGENOM" id="CLU_3316323_0_0_9"/>
<sequence>MSFVILILIMSESNNGSNIIFIIKKCEKKCNAYCIVISI</sequence>
<evidence type="ECO:0000313" key="1">
    <source>
        <dbReference type="EMBL" id="EEV02430.1"/>
    </source>
</evidence>
<comment type="caution">
    <text evidence="1">The sequence shown here is derived from an EMBL/GenBank/DDBJ whole genome shotgun (WGS) entry which is preliminary data.</text>
</comment>
<organism evidence="1 2">
    <name type="scientific">Roseburia intestinalis L1-82</name>
    <dbReference type="NCBI Taxonomy" id="536231"/>
    <lineage>
        <taxon>Bacteria</taxon>
        <taxon>Bacillati</taxon>
        <taxon>Bacillota</taxon>
        <taxon>Clostridia</taxon>
        <taxon>Lachnospirales</taxon>
        <taxon>Lachnospiraceae</taxon>
        <taxon>Roseburia</taxon>
    </lineage>
</organism>
<protein>
    <submittedName>
        <fullName evidence="1">Uncharacterized protein</fullName>
    </submittedName>
</protein>
<dbReference type="EMBL" id="ABYJ02000034">
    <property type="protein sequence ID" value="EEV02430.1"/>
    <property type="molecule type" value="Genomic_DNA"/>
</dbReference>
<proteinExistence type="predicted"/>
<accession>C7G6W5</accession>
<reference evidence="1 2" key="1">
    <citation type="submission" date="2009-08" db="EMBL/GenBank/DDBJ databases">
        <authorList>
            <person name="Weinstock G."/>
            <person name="Sodergren E."/>
            <person name="Clifton S."/>
            <person name="Fulton L."/>
            <person name="Fulton B."/>
            <person name="Courtney L."/>
            <person name="Fronick C."/>
            <person name="Harrison M."/>
            <person name="Strong C."/>
            <person name="Farmer C."/>
            <person name="Delahaunty K."/>
            <person name="Markovic C."/>
            <person name="Hall O."/>
            <person name="Minx P."/>
            <person name="Tomlinson C."/>
            <person name="Mitreva M."/>
            <person name="Nelson J."/>
            <person name="Hou S."/>
            <person name="Wollam A."/>
            <person name="Pepin K.H."/>
            <person name="Johnson M."/>
            <person name="Bhonagiri V."/>
            <person name="Nash W.E."/>
            <person name="Warren W."/>
            <person name="Chinwalla A."/>
            <person name="Mardis E.R."/>
            <person name="Wilson R.K."/>
        </authorList>
    </citation>
    <scope>NUCLEOTIDE SEQUENCE [LARGE SCALE GENOMIC DNA]</scope>
    <source>
        <strain evidence="1 2">L1-82</strain>
    </source>
</reference>